<evidence type="ECO:0000313" key="3">
    <source>
        <dbReference type="Proteomes" id="UP000059680"/>
    </source>
</evidence>
<dbReference type="Proteomes" id="UP000059680">
    <property type="component" value="Chromosome 8"/>
</dbReference>
<reference evidence="3" key="1">
    <citation type="journal article" date="2005" name="Nature">
        <title>The map-based sequence of the rice genome.</title>
        <authorList>
            <consortium name="International rice genome sequencing project (IRGSP)"/>
            <person name="Matsumoto T."/>
            <person name="Wu J."/>
            <person name="Kanamori H."/>
            <person name="Katayose Y."/>
            <person name="Fujisawa M."/>
            <person name="Namiki N."/>
            <person name="Mizuno H."/>
            <person name="Yamamoto K."/>
            <person name="Antonio B.A."/>
            <person name="Baba T."/>
            <person name="Sakata K."/>
            <person name="Nagamura Y."/>
            <person name="Aoki H."/>
            <person name="Arikawa K."/>
            <person name="Arita K."/>
            <person name="Bito T."/>
            <person name="Chiden Y."/>
            <person name="Fujitsuka N."/>
            <person name="Fukunaka R."/>
            <person name="Hamada M."/>
            <person name="Harada C."/>
            <person name="Hayashi A."/>
            <person name="Hijishita S."/>
            <person name="Honda M."/>
            <person name="Hosokawa S."/>
            <person name="Ichikawa Y."/>
            <person name="Idonuma A."/>
            <person name="Iijima M."/>
            <person name="Ikeda M."/>
            <person name="Ikeno M."/>
            <person name="Ito K."/>
            <person name="Ito S."/>
            <person name="Ito T."/>
            <person name="Ito Y."/>
            <person name="Ito Y."/>
            <person name="Iwabuchi A."/>
            <person name="Kamiya K."/>
            <person name="Karasawa W."/>
            <person name="Kurita K."/>
            <person name="Katagiri S."/>
            <person name="Kikuta A."/>
            <person name="Kobayashi H."/>
            <person name="Kobayashi N."/>
            <person name="Machita K."/>
            <person name="Maehara T."/>
            <person name="Masukawa M."/>
            <person name="Mizubayashi T."/>
            <person name="Mukai Y."/>
            <person name="Nagasaki H."/>
            <person name="Nagata Y."/>
            <person name="Naito S."/>
            <person name="Nakashima M."/>
            <person name="Nakama Y."/>
            <person name="Nakamichi Y."/>
            <person name="Nakamura M."/>
            <person name="Meguro A."/>
            <person name="Negishi M."/>
            <person name="Ohta I."/>
            <person name="Ohta T."/>
            <person name="Okamoto M."/>
            <person name="Ono N."/>
            <person name="Saji S."/>
            <person name="Sakaguchi M."/>
            <person name="Sakai K."/>
            <person name="Shibata M."/>
            <person name="Shimokawa T."/>
            <person name="Song J."/>
            <person name="Takazaki Y."/>
            <person name="Terasawa K."/>
            <person name="Tsugane M."/>
            <person name="Tsuji K."/>
            <person name="Ueda S."/>
            <person name="Waki K."/>
            <person name="Yamagata H."/>
            <person name="Yamamoto M."/>
            <person name="Yamamoto S."/>
            <person name="Yamane H."/>
            <person name="Yoshiki S."/>
            <person name="Yoshihara R."/>
            <person name="Yukawa K."/>
            <person name="Zhong H."/>
            <person name="Yano M."/>
            <person name="Yuan Q."/>
            <person name="Ouyang S."/>
            <person name="Liu J."/>
            <person name="Jones K.M."/>
            <person name="Gansberger K."/>
            <person name="Moffat K."/>
            <person name="Hill J."/>
            <person name="Bera J."/>
            <person name="Fadrosh D."/>
            <person name="Jin S."/>
            <person name="Johri S."/>
            <person name="Kim M."/>
            <person name="Overton L."/>
            <person name="Reardon M."/>
            <person name="Tsitrin T."/>
            <person name="Vuong H."/>
            <person name="Weaver B."/>
            <person name="Ciecko A."/>
            <person name="Tallon L."/>
            <person name="Jackson J."/>
            <person name="Pai G."/>
            <person name="Aken S.V."/>
            <person name="Utterback T."/>
            <person name="Reidmuller S."/>
            <person name="Feldblyum T."/>
            <person name="Hsiao J."/>
            <person name="Zismann V."/>
            <person name="Iobst S."/>
            <person name="de Vazeille A.R."/>
            <person name="Buell C.R."/>
            <person name="Ying K."/>
            <person name="Li Y."/>
            <person name="Lu T."/>
            <person name="Huang Y."/>
            <person name="Zhao Q."/>
            <person name="Feng Q."/>
            <person name="Zhang L."/>
            <person name="Zhu J."/>
            <person name="Weng Q."/>
            <person name="Mu J."/>
            <person name="Lu Y."/>
            <person name="Fan D."/>
            <person name="Liu Y."/>
            <person name="Guan J."/>
            <person name="Zhang Y."/>
            <person name="Yu S."/>
            <person name="Liu X."/>
            <person name="Zhang Y."/>
            <person name="Hong G."/>
            <person name="Han B."/>
            <person name="Choisne N."/>
            <person name="Demange N."/>
            <person name="Orjeda G."/>
            <person name="Samain S."/>
            <person name="Cattolico L."/>
            <person name="Pelletier E."/>
            <person name="Couloux A."/>
            <person name="Segurens B."/>
            <person name="Wincker P."/>
            <person name="D'Hont A."/>
            <person name="Scarpelli C."/>
            <person name="Weissenbach J."/>
            <person name="Salanoubat M."/>
            <person name="Quetier F."/>
            <person name="Yu Y."/>
            <person name="Kim H.R."/>
            <person name="Rambo T."/>
            <person name="Currie J."/>
            <person name="Collura K."/>
            <person name="Luo M."/>
            <person name="Yang T."/>
            <person name="Ammiraju J.S.S."/>
            <person name="Engler F."/>
            <person name="Soderlund C."/>
            <person name="Wing R.A."/>
            <person name="Palmer L.E."/>
            <person name="de la Bastide M."/>
            <person name="Spiegel L."/>
            <person name="Nascimento L."/>
            <person name="Zutavern T."/>
            <person name="O'Shaughnessy A."/>
            <person name="Dike S."/>
            <person name="Dedhia N."/>
            <person name="Preston R."/>
            <person name="Balija V."/>
            <person name="McCombie W.R."/>
            <person name="Chow T."/>
            <person name="Chen H."/>
            <person name="Chung M."/>
            <person name="Chen C."/>
            <person name="Shaw J."/>
            <person name="Wu H."/>
            <person name="Hsiao K."/>
            <person name="Chao Y."/>
            <person name="Chu M."/>
            <person name="Cheng C."/>
            <person name="Hour A."/>
            <person name="Lee P."/>
            <person name="Lin S."/>
            <person name="Lin Y."/>
            <person name="Liou J."/>
            <person name="Liu S."/>
            <person name="Hsing Y."/>
            <person name="Raghuvanshi S."/>
            <person name="Mohanty A."/>
            <person name="Bharti A.K."/>
            <person name="Gaur A."/>
            <person name="Gupta V."/>
            <person name="Kumar D."/>
            <person name="Ravi V."/>
            <person name="Vij S."/>
            <person name="Kapur A."/>
            <person name="Khurana P."/>
            <person name="Khurana P."/>
            <person name="Khurana J.P."/>
            <person name="Tyagi A.K."/>
            <person name="Gaikwad K."/>
            <person name="Singh A."/>
            <person name="Dalal V."/>
            <person name="Srivastava S."/>
            <person name="Dixit A."/>
            <person name="Pal A.K."/>
            <person name="Ghazi I.A."/>
            <person name="Yadav M."/>
            <person name="Pandit A."/>
            <person name="Bhargava A."/>
            <person name="Sureshbabu K."/>
            <person name="Batra K."/>
            <person name="Sharma T.R."/>
            <person name="Mohapatra T."/>
            <person name="Singh N.K."/>
            <person name="Messing J."/>
            <person name="Nelson A.B."/>
            <person name="Fuks G."/>
            <person name="Kavchok S."/>
            <person name="Keizer G."/>
            <person name="Linton E."/>
            <person name="Llaca V."/>
            <person name="Song R."/>
            <person name="Tanyolac B."/>
            <person name="Young S."/>
            <person name="Ho-Il K."/>
            <person name="Hahn J.H."/>
            <person name="Sangsakoo G."/>
            <person name="Vanavichit A."/>
            <person name="de Mattos Luiz.A.T."/>
            <person name="Zimmer P.D."/>
            <person name="Malone G."/>
            <person name="Dellagostin O."/>
            <person name="de Oliveira A.C."/>
            <person name="Bevan M."/>
            <person name="Bancroft I."/>
            <person name="Minx P."/>
            <person name="Cordum H."/>
            <person name="Wilson R."/>
            <person name="Cheng Z."/>
            <person name="Jin W."/>
            <person name="Jiang J."/>
            <person name="Leong S.A."/>
            <person name="Iwama H."/>
            <person name="Gojobori T."/>
            <person name="Itoh T."/>
            <person name="Niimura Y."/>
            <person name="Fujii Y."/>
            <person name="Habara T."/>
            <person name="Sakai H."/>
            <person name="Sato Y."/>
            <person name="Wilson G."/>
            <person name="Kumar K."/>
            <person name="McCouch S."/>
            <person name="Juretic N."/>
            <person name="Hoen D."/>
            <person name="Wright S."/>
            <person name="Bruskiewich R."/>
            <person name="Bureau T."/>
            <person name="Miyao A."/>
            <person name="Hirochika H."/>
            <person name="Nishikawa T."/>
            <person name="Kadowaki K."/>
            <person name="Sugiura M."/>
            <person name="Burr B."/>
            <person name="Sasaki T."/>
        </authorList>
    </citation>
    <scope>NUCLEOTIDE SEQUENCE [LARGE SCALE GENOMIC DNA]</scope>
    <source>
        <strain evidence="3">cv. Nipponbare</strain>
    </source>
</reference>
<protein>
    <submittedName>
        <fullName evidence="2">Os08g0280350 protein</fullName>
    </submittedName>
</protein>
<dbReference type="InParanoid" id="A0A0P0XE21"/>
<feature type="chain" id="PRO_5006057063" evidence="1">
    <location>
        <begin position="19"/>
        <end position="74"/>
    </location>
</feature>
<reference evidence="2 3" key="2">
    <citation type="journal article" date="2013" name="Plant Cell Physiol.">
        <title>Rice Annotation Project Database (RAP-DB): an integrative and interactive database for rice genomics.</title>
        <authorList>
            <person name="Sakai H."/>
            <person name="Lee S.S."/>
            <person name="Tanaka T."/>
            <person name="Numa H."/>
            <person name="Kim J."/>
            <person name="Kawahara Y."/>
            <person name="Wakimoto H."/>
            <person name="Yang C.C."/>
            <person name="Iwamoto M."/>
            <person name="Abe T."/>
            <person name="Yamada Y."/>
            <person name="Muto A."/>
            <person name="Inokuchi H."/>
            <person name="Ikemura T."/>
            <person name="Matsumoto T."/>
            <person name="Sasaki T."/>
            <person name="Itoh T."/>
        </authorList>
    </citation>
    <scope>NUCLEOTIDE SEQUENCE [LARGE SCALE GENOMIC DNA]</scope>
    <source>
        <strain evidence="3">cv. Nipponbare</strain>
    </source>
</reference>
<name>A0A0P0XE21_ORYSJ</name>
<gene>
    <name evidence="2" type="ordered locus">Os08g0280350</name>
    <name evidence="2" type="ORF">OSNPB_080280350</name>
</gene>
<reference evidence="2 3" key="3">
    <citation type="journal article" date="2013" name="Rice">
        <title>Improvement of the Oryza sativa Nipponbare reference genome using next generation sequence and optical map data.</title>
        <authorList>
            <person name="Kawahara Y."/>
            <person name="de la Bastide M."/>
            <person name="Hamilton J.P."/>
            <person name="Kanamori H."/>
            <person name="McCombie W.R."/>
            <person name="Ouyang S."/>
            <person name="Schwartz D.C."/>
            <person name="Tanaka T."/>
            <person name="Wu J."/>
            <person name="Zhou S."/>
            <person name="Childs K.L."/>
            <person name="Davidson R.M."/>
            <person name="Lin H."/>
            <person name="Quesada-Ocampo L."/>
            <person name="Vaillancourt B."/>
            <person name="Sakai H."/>
            <person name="Lee S.S."/>
            <person name="Kim J."/>
            <person name="Numa H."/>
            <person name="Itoh T."/>
            <person name="Buell C.R."/>
            <person name="Matsumoto T."/>
        </authorList>
    </citation>
    <scope>NUCLEOTIDE SEQUENCE [LARGE SCALE GENOMIC DNA]</scope>
    <source>
        <strain evidence="3">cv. Nipponbare</strain>
    </source>
</reference>
<evidence type="ECO:0000313" key="2">
    <source>
        <dbReference type="EMBL" id="BAT04702.1"/>
    </source>
</evidence>
<sequence>MVMVLLLMSILTPPSATGVLLISIPSSSAITRGGGPDAAKVSLLPVDRYDPTVNVAGRRRLEQLGSVVEREAEG</sequence>
<feature type="signal peptide" evidence="1">
    <location>
        <begin position="1"/>
        <end position="18"/>
    </location>
</feature>
<proteinExistence type="predicted"/>
<accession>A0A0P0XE21</accession>
<keyword evidence="1" id="KW-0732">Signal</keyword>
<keyword evidence="3" id="KW-1185">Reference proteome</keyword>
<dbReference type="AlphaFoldDB" id="A0A0P0XE21"/>
<dbReference type="PaxDb" id="39947-A0A0P0XE21"/>
<evidence type="ECO:0000256" key="1">
    <source>
        <dbReference type="SAM" id="SignalP"/>
    </source>
</evidence>
<organism evidence="2 3">
    <name type="scientific">Oryza sativa subsp. japonica</name>
    <name type="common">Rice</name>
    <dbReference type="NCBI Taxonomy" id="39947"/>
    <lineage>
        <taxon>Eukaryota</taxon>
        <taxon>Viridiplantae</taxon>
        <taxon>Streptophyta</taxon>
        <taxon>Embryophyta</taxon>
        <taxon>Tracheophyta</taxon>
        <taxon>Spermatophyta</taxon>
        <taxon>Magnoliopsida</taxon>
        <taxon>Liliopsida</taxon>
        <taxon>Poales</taxon>
        <taxon>Poaceae</taxon>
        <taxon>BOP clade</taxon>
        <taxon>Oryzoideae</taxon>
        <taxon>Oryzeae</taxon>
        <taxon>Oryzinae</taxon>
        <taxon>Oryza</taxon>
        <taxon>Oryza sativa</taxon>
    </lineage>
</organism>
<dbReference type="EMBL" id="AP014964">
    <property type="protein sequence ID" value="BAT04702.1"/>
    <property type="molecule type" value="Genomic_DNA"/>
</dbReference>